<evidence type="ECO:0000256" key="6">
    <source>
        <dbReference type="SAM" id="Phobius"/>
    </source>
</evidence>
<evidence type="ECO:0000256" key="1">
    <source>
        <dbReference type="ARBA" id="ARBA00004141"/>
    </source>
</evidence>
<evidence type="ECO:0000256" key="5">
    <source>
        <dbReference type="ARBA" id="ARBA00023136"/>
    </source>
</evidence>
<evidence type="ECO:0000256" key="4">
    <source>
        <dbReference type="ARBA" id="ARBA00022989"/>
    </source>
</evidence>
<name>A0A8X7NP35_CANPA</name>
<reference evidence="8" key="1">
    <citation type="submission" date="2020-03" db="EMBL/GenBank/DDBJ databases">
        <title>FDA dAtabase for Regulatory Grade micrObial Sequences (FDA-ARGOS): Supporting development and validation of Infectious Disease Dx tests.</title>
        <authorList>
            <person name="Campos J."/>
            <person name="Goldberg B."/>
            <person name="Tallon L."/>
            <person name="Sadzewicz L."/>
            <person name="Vavikolanu K."/>
            <person name="Mehta A."/>
            <person name="Aluvathingal J."/>
            <person name="Nadendla S."/>
            <person name="Nandy P."/>
            <person name="Geyer C."/>
            <person name="Yan Y."/>
            <person name="Sichtig H."/>
        </authorList>
    </citation>
    <scope>NUCLEOTIDE SEQUENCE [LARGE SCALE GENOMIC DNA]</scope>
    <source>
        <strain evidence="8">FDAARGOS_652</strain>
    </source>
</reference>
<gene>
    <name evidence="8" type="ORF">FOB60_001615</name>
</gene>
<feature type="domain" description="Major facilitator superfamily (MFS) profile" evidence="7">
    <location>
        <begin position="16"/>
        <end position="551"/>
    </location>
</feature>
<evidence type="ECO:0000313" key="9">
    <source>
        <dbReference type="Proteomes" id="UP000590412"/>
    </source>
</evidence>
<dbReference type="Proteomes" id="UP000590412">
    <property type="component" value="Unassembled WGS sequence"/>
</dbReference>
<dbReference type="InterPro" id="IPR020846">
    <property type="entry name" value="MFS_dom"/>
</dbReference>
<dbReference type="GO" id="GO:0016020">
    <property type="term" value="C:membrane"/>
    <property type="evidence" value="ECO:0007669"/>
    <property type="project" value="UniProtKB-SubCell"/>
</dbReference>
<evidence type="ECO:0000259" key="7">
    <source>
        <dbReference type="PROSITE" id="PS50850"/>
    </source>
</evidence>
<evidence type="ECO:0000313" key="8">
    <source>
        <dbReference type="EMBL" id="KAF6057060.1"/>
    </source>
</evidence>
<feature type="transmembrane region" description="Helical" evidence="6">
    <location>
        <begin position="54"/>
        <end position="76"/>
    </location>
</feature>
<dbReference type="PANTHER" id="PTHR23504">
    <property type="entry name" value="MAJOR FACILITATOR SUPERFAMILY DOMAIN-CONTAINING PROTEIN 10"/>
    <property type="match status" value="1"/>
</dbReference>
<feature type="transmembrane region" description="Helical" evidence="6">
    <location>
        <begin position="390"/>
        <end position="412"/>
    </location>
</feature>
<keyword evidence="2" id="KW-0813">Transport</keyword>
<feature type="transmembrane region" description="Helical" evidence="6">
    <location>
        <begin position="113"/>
        <end position="133"/>
    </location>
</feature>
<sequence length="554" mass="61785">MPKGFWEQMKGFPTWQLTLICLIRLGEPMVFTSIFAYIFFMIQDFNITDNSAEIATYAGYLSASFAIFQFLFSVQYAQASVRFGRKPVLLFGVIGTALSSLLFGFSSTFTMALIARSLMGALNGNIAVMRVAIGEVAVQKKHQNMAFTALSVMWGIGSIIGPLIGSSSWFTRPHKARSPELTNYNDFVNKHPYAMSNIVLAGYLFFSFVMGFLFLEETSEKFKNRKDYGLVVGDWMLKRLGLDVPIRFWDKPSVDVEQLHERTELLQPSEIYSAVDGDDEEGAENEEEIDNTLISRRFGDAARRRYSSEQLGPVVSNDGHSISANVSQSFTKEVFTVPVVQTVMSNFLLCFHTVLYSEFMPVLLASQLSVDKLSFPFTIVGGFGWQTNDIGALLSSTGIIGSLAVIFLFPVLDHHFKSITILRMSYSLVPLAYAIIPYFLFATPEYNLSNNKQLSTGLLYITSMVICGSVSVAFPTTMILVHRASPEKHRALINGSSLSLNSLARGVSPIIFGHFMTWCNEHEVGSVPWLVLGALALICLIQSFYMVDYDDEQE</sequence>
<protein>
    <submittedName>
        <fullName evidence="8">Major Facilitator Superfamily protein</fullName>
    </submittedName>
</protein>
<keyword evidence="4 6" id="KW-1133">Transmembrane helix</keyword>
<feature type="transmembrane region" description="Helical" evidence="6">
    <location>
        <begin position="527"/>
        <end position="547"/>
    </location>
</feature>
<feature type="transmembrane region" description="Helical" evidence="6">
    <location>
        <begin position="424"/>
        <end position="442"/>
    </location>
</feature>
<dbReference type="InterPro" id="IPR011701">
    <property type="entry name" value="MFS"/>
</dbReference>
<dbReference type="Gene3D" id="1.20.1250.20">
    <property type="entry name" value="MFS general substrate transporter like domains"/>
    <property type="match status" value="1"/>
</dbReference>
<dbReference type="SUPFAM" id="SSF103473">
    <property type="entry name" value="MFS general substrate transporter"/>
    <property type="match status" value="1"/>
</dbReference>
<comment type="subcellular location">
    <subcellularLocation>
        <location evidence="1">Membrane</location>
        <topology evidence="1">Multi-pass membrane protein</topology>
    </subcellularLocation>
</comment>
<feature type="transmembrane region" description="Helical" evidence="6">
    <location>
        <begin position="457"/>
        <end position="480"/>
    </location>
</feature>
<feature type="transmembrane region" description="Helical" evidence="6">
    <location>
        <begin position="347"/>
        <end position="370"/>
    </location>
</feature>
<feature type="transmembrane region" description="Helical" evidence="6">
    <location>
        <begin position="88"/>
        <end position="107"/>
    </location>
</feature>
<feature type="transmembrane region" description="Helical" evidence="6">
    <location>
        <begin position="21"/>
        <end position="42"/>
    </location>
</feature>
<keyword evidence="3 6" id="KW-0812">Transmembrane</keyword>
<organism evidence="8 9">
    <name type="scientific">Candida parapsilosis</name>
    <name type="common">Yeast</name>
    <dbReference type="NCBI Taxonomy" id="5480"/>
    <lineage>
        <taxon>Eukaryota</taxon>
        <taxon>Fungi</taxon>
        <taxon>Dikarya</taxon>
        <taxon>Ascomycota</taxon>
        <taxon>Saccharomycotina</taxon>
        <taxon>Pichiomycetes</taxon>
        <taxon>Debaryomycetaceae</taxon>
        <taxon>Candida/Lodderomyces clade</taxon>
        <taxon>Candida</taxon>
    </lineage>
</organism>
<proteinExistence type="predicted"/>
<accession>A0A8X7NP35</accession>
<keyword evidence="5 6" id="KW-0472">Membrane</keyword>
<evidence type="ECO:0000256" key="2">
    <source>
        <dbReference type="ARBA" id="ARBA00022448"/>
    </source>
</evidence>
<dbReference type="PROSITE" id="PS50850">
    <property type="entry name" value="MFS"/>
    <property type="match status" value="1"/>
</dbReference>
<dbReference type="Pfam" id="PF07690">
    <property type="entry name" value="MFS_1"/>
    <property type="match status" value="1"/>
</dbReference>
<feature type="transmembrane region" description="Helical" evidence="6">
    <location>
        <begin position="145"/>
        <end position="164"/>
    </location>
</feature>
<dbReference type="GO" id="GO:0022857">
    <property type="term" value="F:transmembrane transporter activity"/>
    <property type="evidence" value="ECO:0007669"/>
    <property type="project" value="InterPro"/>
</dbReference>
<evidence type="ECO:0000256" key="3">
    <source>
        <dbReference type="ARBA" id="ARBA00022692"/>
    </source>
</evidence>
<dbReference type="AlphaFoldDB" id="A0A8X7NP35"/>
<dbReference type="InterPro" id="IPR036259">
    <property type="entry name" value="MFS_trans_sf"/>
</dbReference>
<dbReference type="EMBL" id="JABWAB010000003">
    <property type="protein sequence ID" value="KAF6057060.1"/>
    <property type="molecule type" value="Genomic_DNA"/>
</dbReference>
<comment type="caution">
    <text evidence="8">The sequence shown here is derived from an EMBL/GenBank/DDBJ whole genome shotgun (WGS) entry which is preliminary data.</text>
</comment>
<dbReference type="PANTHER" id="PTHR23504:SF15">
    <property type="entry name" value="MAJOR FACILITATOR SUPERFAMILY (MFS) PROFILE DOMAIN-CONTAINING PROTEIN"/>
    <property type="match status" value="1"/>
</dbReference>
<feature type="transmembrane region" description="Helical" evidence="6">
    <location>
        <begin position="193"/>
        <end position="215"/>
    </location>
</feature>